<proteinExistence type="predicted"/>
<sequence length="133" mass="14965">MALVLTGVINGIRPVGGVIEAGSRAGEQWHFLSIEITDPRYGRVYSCQLRSNDRQYKELVDIKPGKDDKGRDVEIHTLKKELADHKVKVTFVSQSAGEREIEDKSTGEKRTILQVRTQVTNLRDLGLSEDDDE</sequence>
<dbReference type="RefSeq" id="WP_151754781.1">
    <property type="nucleotide sequence ID" value="NZ_BKZW01000001.1"/>
</dbReference>
<gene>
    <name evidence="1" type="ORF">KDW_08490</name>
</gene>
<comment type="caution">
    <text evidence="1">The sequence shown here is derived from an EMBL/GenBank/DDBJ whole genome shotgun (WGS) entry which is preliminary data.</text>
</comment>
<keyword evidence="2" id="KW-1185">Reference proteome</keyword>
<dbReference type="EMBL" id="BKZW01000001">
    <property type="protein sequence ID" value="GER86687.1"/>
    <property type="molecule type" value="Genomic_DNA"/>
</dbReference>
<dbReference type="AlphaFoldDB" id="A0A5J4KJS2"/>
<accession>A0A5J4KJS2</accession>
<protein>
    <submittedName>
        <fullName evidence="1">Uncharacterized protein</fullName>
    </submittedName>
</protein>
<name>A0A5J4KJS2_9CHLR</name>
<evidence type="ECO:0000313" key="2">
    <source>
        <dbReference type="Proteomes" id="UP000326912"/>
    </source>
</evidence>
<organism evidence="1 2">
    <name type="scientific">Dictyobacter vulcani</name>
    <dbReference type="NCBI Taxonomy" id="2607529"/>
    <lineage>
        <taxon>Bacteria</taxon>
        <taxon>Bacillati</taxon>
        <taxon>Chloroflexota</taxon>
        <taxon>Ktedonobacteria</taxon>
        <taxon>Ktedonobacterales</taxon>
        <taxon>Dictyobacteraceae</taxon>
        <taxon>Dictyobacter</taxon>
    </lineage>
</organism>
<reference evidence="1 2" key="1">
    <citation type="submission" date="2019-10" db="EMBL/GenBank/DDBJ databases">
        <title>Dictyobacter vulcani sp. nov., within the class Ktedonobacteria, isolated from soil of volcanic Mt. Zao.</title>
        <authorList>
            <person name="Zheng Y."/>
            <person name="Wang C.M."/>
            <person name="Sakai Y."/>
            <person name="Abe K."/>
            <person name="Yokota A."/>
            <person name="Yabe S."/>
        </authorList>
    </citation>
    <scope>NUCLEOTIDE SEQUENCE [LARGE SCALE GENOMIC DNA]</scope>
    <source>
        <strain evidence="1 2">W12</strain>
    </source>
</reference>
<evidence type="ECO:0000313" key="1">
    <source>
        <dbReference type="EMBL" id="GER86687.1"/>
    </source>
</evidence>
<dbReference type="Proteomes" id="UP000326912">
    <property type="component" value="Unassembled WGS sequence"/>
</dbReference>